<reference evidence="1 2" key="1">
    <citation type="submission" date="2019-09" db="EMBL/GenBank/DDBJ databases">
        <title>Genomes of Cryomorphaceae.</title>
        <authorList>
            <person name="Bowman J.P."/>
        </authorList>
    </citation>
    <scope>NUCLEOTIDE SEQUENCE [LARGE SCALE GENOMIC DNA]</scope>
    <source>
        <strain evidence="1 2">KCTC 52047</strain>
    </source>
</reference>
<name>A0A6N6M683_9FLAO</name>
<dbReference type="AlphaFoldDB" id="A0A6N6M683"/>
<protein>
    <submittedName>
        <fullName evidence="1">DUF4292 domain-containing protein</fullName>
    </submittedName>
</protein>
<dbReference type="Proteomes" id="UP000435357">
    <property type="component" value="Unassembled WGS sequence"/>
</dbReference>
<dbReference type="Pfam" id="PF14125">
    <property type="entry name" value="DUF4292"/>
    <property type="match status" value="1"/>
</dbReference>
<dbReference type="InterPro" id="IPR025634">
    <property type="entry name" value="DUF4292"/>
</dbReference>
<accession>A0A6N6M683</accession>
<sequence length="268" mass="31275">MMRKVLFLFIIPLVLYSCKATQKAGEGAKADLNKRTEQLIDSINKHEMSPKTISFKSAVDIKSKDKKNSVKMNCRMQVDSVIWISFTAYGYEVARALARPDSLFFVNKTKKEYFSGEYSFLEQKLDLDIDFNQLQSILLGNAIDIDDPNIKRSNDNDLYLLSTLKKRKLKKAREKSHRIDDDIVVSNWINPANYRLSKLQILDLRNKRSALIKYQDFKEIDNFVLATESTITIKSKQKLTIENQYSRININDEERFPFKIYDSYTPIR</sequence>
<proteinExistence type="predicted"/>
<gene>
    <name evidence="1" type="ORF">F3059_07700</name>
</gene>
<comment type="caution">
    <text evidence="1">The sequence shown here is derived from an EMBL/GenBank/DDBJ whole genome shotgun (WGS) entry which is preliminary data.</text>
</comment>
<keyword evidence="2" id="KW-1185">Reference proteome</keyword>
<dbReference type="RefSeq" id="WP_151167898.1">
    <property type="nucleotide sequence ID" value="NZ_WACR01000006.1"/>
</dbReference>
<dbReference type="EMBL" id="WACR01000006">
    <property type="protein sequence ID" value="KAB1063912.1"/>
    <property type="molecule type" value="Genomic_DNA"/>
</dbReference>
<dbReference type="OrthoDB" id="849114at2"/>
<evidence type="ECO:0000313" key="2">
    <source>
        <dbReference type="Proteomes" id="UP000435357"/>
    </source>
</evidence>
<dbReference type="PROSITE" id="PS51257">
    <property type="entry name" value="PROKAR_LIPOPROTEIN"/>
    <property type="match status" value="1"/>
</dbReference>
<organism evidence="1 2">
    <name type="scientific">Salibacter halophilus</name>
    <dbReference type="NCBI Taxonomy" id="1803916"/>
    <lineage>
        <taxon>Bacteria</taxon>
        <taxon>Pseudomonadati</taxon>
        <taxon>Bacteroidota</taxon>
        <taxon>Flavobacteriia</taxon>
        <taxon>Flavobacteriales</taxon>
        <taxon>Salibacteraceae</taxon>
        <taxon>Salibacter</taxon>
    </lineage>
</organism>
<evidence type="ECO:0000313" key="1">
    <source>
        <dbReference type="EMBL" id="KAB1063912.1"/>
    </source>
</evidence>